<evidence type="ECO:0000313" key="5">
    <source>
        <dbReference type="Proteomes" id="UP000195402"/>
    </source>
</evidence>
<dbReference type="AlphaFoldDB" id="A0A200RC85"/>
<dbReference type="Pfam" id="PF14159">
    <property type="entry name" value="CAAD"/>
    <property type="match status" value="1"/>
</dbReference>
<keyword evidence="5" id="KW-1185">Reference proteome</keyword>
<reference evidence="4 5" key="1">
    <citation type="journal article" date="2017" name="Mol. Plant">
        <title>The Genome of Medicinal Plant Macleaya cordata Provides New Insights into Benzylisoquinoline Alkaloids Metabolism.</title>
        <authorList>
            <person name="Liu X."/>
            <person name="Liu Y."/>
            <person name="Huang P."/>
            <person name="Ma Y."/>
            <person name="Qing Z."/>
            <person name="Tang Q."/>
            <person name="Cao H."/>
            <person name="Cheng P."/>
            <person name="Zheng Y."/>
            <person name="Yuan Z."/>
            <person name="Zhou Y."/>
            <person name="Liu J."/>
            <person name="Tang Z."/>
            <person name="Zhuo Y."/>
            <person name="Zhang Y."/>
            <person name="Yu L."/>
            <person name="Huang J."/>
            <person name="Yang P."/>
            <person name="Peng Q."/>
            <person name="Zhang J."/>
            <person name="Jiang W."/>
            <person name="Zhang Z."/>
            <person name="Lin K."/>
            <person name="Ro D.K."/>
            <person name="Chen X."/>
            <person name="Xiong X."/>
            <person name="Shang Y."/>
            <person name="Huang S."/>
            <person name="Zeng J."/>
        </authorList>
    </citation>
    <scope>NUCLEOTIDE SEQUENCE [LARGE SCALE GENOMIC DNA]</scope>
    <source>
        <strain evidence="5">cv. BLH2017</strain>
        <tissue evidence="4">Root</tissue>
    </source>
</reference>
<proteinExistence type="predicted"/>
<evidence type="ECO:0000259" key="3">
    <source>
        <dbReference type="Pfam" id="PF14159"/>
    </source>
</evidence>
<dbReference type="STRING" id="56857.A0A200RC85"/>
<dbReference type="PANTHER" id="PTHR33222:SF3">
    <property type="entry name" value="PROTEIN CURVATURE THYLAKOID 1C, CHLOROPLASTIC"/>
    <property type="match status" value="1"/>
</dbReference>
<evidence type="ECO:0000313" key="4">
    <source>
        <dbReference type="EMBL" id="OVA20328.1"/>
    </source>
</evidence>
<organism evidence="4 5">
    <name type="scientific">Macleaya cordata</name>
    <name type="common">Five-seeded plume-poppy</name>
    <name type="synonym">Bocconia cordata</name>
    <dbReference type="NCBI Taxonomy" id="56857"/>
    <lineage>
        <taxon>Eukaryota</taxon>
        <taxon>Viridiplantae</taxon>
        <taxon>Streptophyta</taxon>
        <taxon>Embryophyta</taxon>
        <taxon>Tracheophyta</taxon>
        <taxon>Spermatophyta</taxon>
        <taxon>Magnoliopsida</taxon>
        <taxon>Ranunculales</taxon>
        <taxon>Papaveraceae</taxon>
        <taxon>Papaveroideae</taxon>
        <taxon>Macleaya</taxon>
    </lineage>
</organism>
<feature type="transmembrane region" description="Helical" evidence="2">
    <location>
        <begin position="62"/>
        <end position="85"/>
    </location>
</feature>
<dbReference type="FunCoup" id="A0A200RC85">
    <property type="interactions" value="1158"/>
</dbReference>
<keyword evidence="4" id="KW-0030">Aminoacyl-tRNA synthetase</keyword>
<protein>
    <submittedName>
        <fullName evidence="4">Cyanobacterial aminoacyl-tRNA synthetase</fullName>
    </submittedName>
</protein>
<keyword evidence="4" id="KW-0436">Ligase</keyword>
<dbReference type="PANTHER" id="PTHR33222">
    <property type="match status" value="1"/>
</dbReference>
<keyword evidence="2" id="KW-0812">Transmembrane</keyword>
<feature type="domain" description="Cyanobacterial aminoacyl-tRNA synthetase CAAD" evidence="3">
    <location>
        <begin position="50"/>
        <end position="104"/>
    </location>
</feature>
<comment type="subcellular location">
    <subcellularLocation>
        <location evidence="1">Membrane</location>
        <topology evidence="1">Multi-pass membrane protein</topology>
    </subcellularLocation>
</comment>
<gene>
    <name evidence="4" type="ORF">BVC80_157g141</name>
</gene>
<comment type="caution">
    <text evidence="4">The sequence shown here is derived from an EMBL/GenBank/DDBJ whole genome shotgun (WGS) entry which is preliminary data.</text>
</comment>
<evidence type="ECO:0000256" key="2">
    <source>
        <dbReference type="SAM" id="Phobius"/>
    </source>
</evidence>
<keyword evidence="2" id="KW-0472">Membrane</keyword>
<dbReference type="InterPro" id="IPR033344">
    <property type="entry name" value="CURT1"/>
</dbReference>
<dbReference type="OrthoDB" id="2014299at2759"/>
<evidence type="ECO:0000256" key="1">
    <source>
        <dbReference type="ARBA" id="ARBA00004141"/>
    </source>
</evidence>
<dbReference type="GO" id="GO:0004812">
    <property type="term" value="F:aminoacyl-tRNA ligase activity"/>
    <property type="evidence" value="ECO:0007669"/>
    <property type="project" value="UniProtKB-KW"/>
</dbReference>
<dbReference type="Proteomes" id="UP000195402">
    <property type="component" value="Unassembled WGS sequence"/>
</dbReference>
<dbReference type="InParanoid" id="A0A200RC85"/>
<dbReference type="EMBL" id="MVGT01000143">
    <property type="protein sequence ID" value="OVA20328.1"/>
    <property type="molecule type" value="Genomic_DNA"/>
</dbReference>
<name>A0A200RC85_MACCD</name>
<dbReference type="InterPro" id="IPR025564">
    <property type="entry name" value="CAAD_dom"/>
</dbReference>
<dbReference type="GO" id="GO:0009535">
    <property type="term" value="C:chloroplast thylakoid membrane"/>
    <property type="evidence" value="ECO:0007669"/>
    <property type="project" value="TreeGrafter"/>
</dbReference>
<keyword evidence="2" id="KW-1133">Transmembrane helix</keyword>
<sequence length="138" mass="14784">MASTTTIATLPPPLIFHGRKTLFRPLRKLLVSSIGGESSDSSSSLSIVKSFQNVWDKSEDRIALIGLGFAGVVALWASSNLVAAIDKLPIVPSTLEFIGILFSWVLPKEATVCSVSGDGRMSGNAYQFWLNLPYVGAI</sequence>
<accession>A0A200RC85</accession>